<sequence length="569" mass="62383">MGSTPLVGSDRINLGHGTDAAGVSRRLWHTPKSLLFRAVAGLTLIIFTVTAVMFMSIDGFVSVQFSQISQQRIVNQVAAMHQQLDAEMQGMSALVEMVSTDSGLRQSAQYHLFLEGERRPLEMDVERIASALNFNLFGIWDSQGRLVFSNQGGRTEVVEGLGVASSQITRLVWHQSELWVWASAPVMVNDVVLGWIGILRKVGGASYQVGVLNEVGQSQAAAGRRAGVYSHLLDLSVINNLGEAVDLEIGVADQVGDALDQTKMVVGITLLGAGFVLVIASVIYLRSVLNPVRELTHAVTMLPHRLEHGDLKVINVRADGEVAALGVAFNNMIDKLIELRKLESELREQEKLSAIGRVAVRVAHDINNPLTVIRNAAHLLKSSANLGKEDLEDIEMILHHCGRCASTVDNLLRFGKPVRLRYEDIEVSECMAGFVQSLSQRRPDARLRYEIHDEPLRMRGDRLQLEQMMDNLVDNALRANGGNEIRVEAGRVGDDRLYFRITDFGCGFTEETLQHAFDIFYTGTQGGTGLGLPNARAIARAHGGDVVVTNPRIGEITIYLSTRGAPADR</sequence>
<keyword evidence="10" id="KW-0472">Membrane</keyword>
<dbReference type="SUPFAM" id="SSF55874">
    <property type="entry name" value="ATPase domain of HSP90 chaperone/DNA topoisomerase II/histidine kinase"/>
    <property type="match status" value="1"/>
</dbReference>
<dbReference type="PRINTS" id="PR00344">
    <property type="entry name" value="BCTRLSENSOR"/>
</dbReference>
<dbReference type="HOGENOM" id="CLU_506144_0_0_6"/>
<evidence type="ECO:0000256" key="4">
    <source>
        <dbReference type="ARBA" id="ARBA00022553"/>
    </source>
</evidence>
<keyword evidence="9" id="KW-0902">Two-component regulatory system</keyword>
<organism evidence="13 14">
    <name type="scientific">Thioalkalivibrio sulfidiphilus (strain HL-EbGR7)</name>
    <dbReference type="NCBI Taxonomy" id="396588"/>
    <lineage>
        <taxon>Bacteria</taxon>
        <taxon>Pseudomonadati</taxon>
        <taxon>Pseudomonadota</taxon>
        <taxon>Gammaproteobacteria</taxon>
        <taxon>Chromatiales</taxon>
        <taxon>Ectothiorhodospiraceae</taxon>
        <taxon>Thioalkalivibrio</taxon>
    </lineage>
</organism>
<dbReference type="PROSITE" id="PS50885">
    <property type="entry name" value="HAMP"/>
    <property type="match status" value="1"/>
</dbReference>
<feature type="transmembrane region" description="Helical" evidence="10">
    <location>
        <begin position="34"/>
        <end position="57"/>
    </location>
</feature>
<feature type="domain" description="Histidine kinase" evidence="11">
    <location>
        <begin position="361"/>
        <end position="564"/>
    </location>
</feature>
<evidence type="ECO:0000256" key="9">
    <source>
        <dbReference type="ARBA" id="ARBA00023012"/>
    </source>
</evidence>
<dbReference type="InterPro" id="IPR004358">
    <property type="entry name" value="Sig_transdc_His_kin-like_C"/>
</dbReference>
<dbReference type="InterPro" id="IPR003660">
    <property type="entry name" value="HAMP_dom"/>
</dbReference>
<comment type="catalytic activity">
    <reaction evidence="1">
        <text>ATP + protein L-histidine = ADP + protein N-phospho-L-histidine.</text>
        <dbReference type="EC" id="2.7.13.3"/>
    </reaction>
</comment>
<evidence type="ECO:0000259" key="11">
    <source>
        <dbReference type="PROSITE" id="PS50109"/>
    </source>
</evidence>
<dbReference type="SMART" id="SM00304">
    <property type="entry name" value="HAMP"/>
    <property type="match status" value="1"/>
</dbReference>
<evidence type="ECO:0000256" key="1">
    <source>
        <dbReference type="ARBA" id="ARBA00000085"/>
    </source>
</evidence>
<evidence type="ECO:0000259" key="12">
    <source>
        <dbReference type="PROSITE" id="PS50885"/>
    </source>
</evidence>
<evidence type="ECO:0000313" key="13">
    <source>
        <dbReference type="EMBL" id="ACL71408.1"/>
    </source>
</evidence>
<dbReference type="GO" id="GO:0016020">
    <property type="term" value="C:membrane"/>
    <property type="evidence" value="ECO:0007669"/>
    <property type="project" value="UniProtKB-SubCell"/>
</dbReference>
<dbReference type="InterPro" id="IPR005467">
    <property type="entry name" value="His_kinase_dom"/>
</dbReference>
<reference evidence="13 14" key="1">
    <citation type="journal article" date="2011" name="Stand. Genomic Sci.">
        <title>Complete genome sequence of 'Thioalkalivibrio sulfidophilus' HL-EbGr7.</title>
        <authorList>
            <person name="Muyzer G."/>
            <person name="Sorokin D.Y."/>
            <person name="Mavromatis K."/>
            <person name="Lapidus A."/>
            <person name="Clum A."/>
            <person name="Ivanova N."/>
            <person name="Pati A."/>
            <person name="d'Haeseleer P."/>
            <person name="Woyke T."/>
            <person name="Kyrpides N.C."/>
        </authorList>
    </citation>
    <scope>NUCLEOTIDE SEQUENCE [LARGE SCALE GENOMIC DNA]</scope>
    <source>
        <strain evidence="13 14">HL-EbGR7</strain>
    </source>
</reference>
<comment type="subcellular location">
    <subcellularLocation>
        <location evidence="2">Membrane</location>
    </subcellularLocation>
</comment>
<keyword evidence="6" id="KW-0547">Nucleotide-binding</keyword>
<dbReference type="AlphaFoldDB" id="B8GUP7"/>
<dbReference type="EMBL" id="CP001339">
    <property type="protein sequence ID" value="ACL71408.1"/>
    <property type="molecule type" value="Genomic_DNA"/>
</dbReference>
<dbReference type="InterPro" id="IPR003594">
    <property type="entry name" value="HATPase_dom"/>
</dbReference>
<dbReference type="Pfam" id="PF02518">
    <property type="entry name" value="HATPase_c"/>
    <property type="match status" value="1"/>
</dbReference>
<protein>
    <recommendedName>
        <fullName evidence="3">histidine kinase</fullName>
        <ecNumber evidence="3">2.7.13.3</ecNumber>
    </recommendedName>
</protein>
<dbReference type="Pfam" id="PF00512">
    <property type="entry name" value="HisKA"/>
    <property type="match status" value="1"/>
</dbReference>
<dbReference type="STRING" id="396588.Tgr7_0310"/>
<dbReference type="GO" id="GO:0005524">
    <property type="term" value="F:ATP binding"/>
    <property type="evidence" value="ECO:0007669"/>
    <property type="project" value="UniProtKB-KW"/>
</dbReference>
<dbReference type="RefSeq" id="WP_012636897.1">
    <property type="nucleotide sequence ID" value="NC_011901.1"/>
</dbReference>
<dbReference type="SUPFAM" id="SSF47384">
    <property type="entry name" value="Homodimeric domain of signal transducing histidine kinase"/>
    <property type="match status" value="1"/>
</dbReference>
<dbReference type="SMART" id="SM00387">
    <property type="entry name" value="HATPase_c"/>
    <property type="match status" value="1"/>
</dbReference>
<dbReference type="eggNOG" id="COG5000">
    <property type="taxonomic scope" value="Bacteria"/>
</dbReference>
<evidence type="ECO:0000256" key="6">
    <source>
        <dbReference type="ARBA" id="ARBA00022741"/>
    </source>
</evidence>
<evidence type="ECO:0000313" key="14">
    <source>
        <dbReference type="Proteomes" id="UP000002383"/>
    </source>
</evidence>
<name>B8GUP7_THISH</name>
<dbReference type="Gene3D" id="6.10.340.10">
    <property type="match status" value="1"/>
</dbReference>
<dbReference type="CDD" id="cd00075">
    <property type="entry name" value="HATPase"/>
    <property type="match status" value="1"/>
</dbReference>
<keyword evidence="7 13" id="KW-0418">Kinase</keyword>
<feature type="transmembrane region" description="Helical" evidence="10">
    <location>
        <begin position="264"/>
        <end position="285"/>
    </location>
</feature>
<dbReference type="InterPro" id="IPR003661">
    <property type="entry name" value="HisK_dim/P_dom"/>
</dbReference>
<dbReference type="Gene3D" id="1.10.287.130">
    <property type="match status" value="1"/>
</dbReference>
<dbReference type="CDD" id="cd00082">
    <property type="entry name" value="HisKA"/>
    <property type="match status" value="1"/>
</dbReference>
<dbReference type="EC" id="2.7.13.3" evidence="3"/>
<proteinExistence type="predicted"/>
<keyword evidence="14" id="KW-1185">Reference proteome</keyword>
<evidence type="ECO:0000256" key="8">
    <source>
        <dbReference type="ARBA" id="ARBA00022840"/>
    </source>
</evidence>
<dbReference type="InterPro" id="IPR036890">
    <property type="entry name" value="HATPase_C_sf"/>
</dbReference>
<dbReference type="GO" id="GO:0000155">
    <property type="term" value="F:phosphorelay sensor kinase activity"/>
    <property type="evidence" value="ECO:0007669"/>
    <property type="project" value="InterPro"/>
</dbReference>
<feature type="domain" description="HAMP" evidence="12">
    <location>
        <begin position="286"/>
        <end position="341"/>
    </location>
</feature>
<evidence type="ECO:0000256" key="5">
    <source>
        <dbReference type="ARBA" id="ARBA00022679"/>
    </source>
</evidence>
<dbReference type="Pfam" id="PF00672">
    <property type="entry name" value="HAMP"/>
    <property type="match status" value="1"/>
</dbReference>
<keyword evidence="5" id="KW-0808">Transferase</keyword>
<gene>
    <name evidence="13" type="ordered locus">Tgr7_0310</name>
</gene>
<dbReference type="KEGG" id="tgr:Tgr7_0310"/>
<dbReference type="InterPro" id="IPR036097">
    <property type="entry name" value="HisK_dim/P_sf"/>
</dbReference>
<dbReference type="Gene3D" id="3.30.565.10">
    <property type="entry name" value="Histidine kinase-like ATPase, C-terminal domain"/>
    <property type="match status" value="1"/>
</dbReference>
<keyword evidence="8" id="KW-0067">ATP-binding</keyword>
<evidence type="ECO:0000256" key="2">
    <source>
        <dbReference type="ARBA" id="ARBA00004370"/>
    </source>
</evidence>
<keyword evidence="10" id="KW-0812">Transmembrane</keyword>
<dbReference type="PANTHER" id="PTHR43065">
    <property type="entry name" value="SENSOR HISTIDINE KINASE"/>
    <property type="match status" value="1"/>
</dbReference>
<dbReference type="Proteomes" id="UP000002383">
    <property type="component" value="Chromosome"/>
</dbReference>
<dbReference type="PROSITE" id="PS50109">
    <property type="entry name" value="HIS_KIN"/>
    <property type="match status" value="1"/>
</dbReference>
<keyword evidence="10" id="KW-1133">Transmembrane helix</keyword>
<evidence type="ECO:0000256" key="10">
    <source>
        <dbReference type="SAM" id="Phobius"/>
    </source>
</evidence>
<accession>B8GUP7</accession>
<dbReference type="SMART" id="SM00388">
    <property type="entry name" value="HisKA"/>
    <property type="match status" value="1"/>
</dbReference>
<dbReference type="CDD" id="cd06225">
    <property type="entry name" value="HAMP"/>
    <property type="match status" value="1"/>
</dbReference>
<evidence type="ECO:0000256" key="3">
    <source>
        <dbReference type="ARBA" id="ARBA00012438"/>
    </source>
</evidence>
<keyword evidence="4" id="KW-0597">Phosphoprotein</keyword>
<evidence type="ECO:0000256" key="7">
    <source>
        <dbReference type="ARBA" id="ARBA00022777"/>
    </source>
</evidence>
<dbReference type="PANTHER" id="PTHR43065:SF10">
    <property type="entry name" value="PEROXIDE STRESS-ACTIVATED HISTIDINE KINASE MAK3"/>
    <property type="match status" value="1"/>
</dbReference>